<dbReference type="VEuPathDB" id="FungiDB:MGYG_06108"/>
<evidence type="ECO:0000313" key="1">
    <source>
        <dbReference type="EMBL" id="EFR03113.1"/>
    </source>
</evidence>
<protein>
    <recommendedName>
        <fullName evidence="3">PPPDE domain-containing protein</fullName>
    </recommendedName>
</protein>
<evidence type="ECO:0008006" key="3">
    <source>
        <dbReference type="Google" id="ProtNLM"/>
    </source>
</evidence>
<name>E4V0H6_ARTGP</name>
<dbReference type="GeneID" id="10026819"/>
<dbReference type="RefSeq" id="XP_003171567.1">
    <property type="nucleotide sequence ID" value="XM_003171519.1"/>
</dbReference>
<accession>E4V0H6</accession>
<proteinExistence type="predicted"/>
<keyword evidence="2" id="KW-1185">Reference proteome</keyword>
<dbReference type="HOGENOM" id="CLU_1034295_0_0_1"/>
<dbReference type="AlphaFoldDB" id="E4V0H6"/>
<dbReference type="OrthoDB" id="3495677at2759"/>
<reference evidence="2" key="1">
    <citation type="journal article" date="2012" name="MBio">
        <title>Comparative genome analysis of Trichophyton rubrum and related dermatophytes reveals candidate genes involved in infection.</title>
        <authorList>
            <person name="Martinez D.A."/>
            <person name="Oliver B.G."/>
            <person name="Graeser Y."/>
            <person name="Goldberg J.M."/>
            <person name="Li W."/>
            <person name="Martinez-Rossi N.M."/>
            <person name="Monod M."/>
            <person name="Shelest E."/>
            <person name="Barton R.C."/>
            <person name="Birch E."/>
            <person name="Brakhage A.A."/>
            <person name="Chen Z."/>
            <person name="Gurr S.J."/>
            <person name="Heiman D."/>
            <person name="Heitman J."/>
            <person name="Kosti I."/>
            <person name="Rossi A."/>
            <person name="Saif S."/>
            <person name="Samalova M."/>
            <person name="Saunders C.W."/>
            <person name="Shea T."/>
            <person name="Summerbell R.C."/>
            <person name="Xu J."/>
            <person name="Young S."/>
            <person name="Zeng Q."/>
            <person name="Birren B.W."/>
            <person name="Cuomo C.A."/>
            <person name="White T.C."/>
        </authorList>
    </citation>
    <scope>NUCLEOTIDE SEQUENCE [LARGE SCALE GENOMIC DNA]</scope>
    <source>
        <strain evidence="2">ATCC MYA-4604 / CBS 118893</strain>
    </source>
</reference>
<dbReference type="Proteomes" id="UP000002669">
    <property type="component" value="Unassembled WGS sequence"/>
</dbReference>
<organism evidence="2">
    <name type="scientific">Arthroderma gypseum (strain ATCC MYA-4604 / CBS 118893)</name>
    <name type="common">Microsporum gypseum</name>
    <dbReference type="NCBI Taxonomy" id="535722"/>
    <lineage>
        <taxon>Eukaryota</taxon>
        <taxon>Fungi</taxon>
        <taxon>Dikarya</taxon>
        <taxon>Ascomycota</taxon>
        <taxon>Pezizomycotina</taxon>
        <taxon>Eurotiomycetes</taxon>
        <taxon>Eurotiomycetidae</taxon>
        <taxon>Onygenales</taxon>
        <taxon>Arthrodermataceae</taxon>
        <taxon>Nannizzia</taxon>
    </lineage>
</organism>
<gene>
    <name evidence="1" type="ORF">MGYG_06108</name>
</gene>
<evidence type="ECO:0000313" key="2">
    <source>
        <dbReference type="Proteomes" id="UP000002669"/>
    </source>
</evidence>
<sequence length="269" mass="31292">MKHDITHRGTTQCRRHVSIYCNGFYYHLSAPDRQGAQIGPKINGSRTVLKVTEYSDFESEAHRQLGKHPGPVLVGYHVGQTDYDPEQIQTLSEWIIENLGIYNFFSNNCQHFVFCLLSRIICRGRRDTVFMGSMKQIATLAAQAQRGELMLFKNGFYEGFCLSGQDCAQAPLYSKLPRLWTSENKWYEHPGTALKYMYHWGKWVRSNQRMDLTAHQLCVLWNQGQMGLLPNNILEYSAWRRQLLFPTVTRRFPKMRLLLLKSGSYPEDK</sequence>
<dbReference type="EMBL" id="DS989826">
    <property type="protein sequence ID" value="EFR03113.1"/>
    <property type="molecule type" value="Genomic_DNA"/>
</dbReference>
<dbReference type="InParanoid" id="E4V0H6"/>